<evidence type="ECO:0000256" key="1">
    <source>
        <dbReference type="SAM" id="Phobius"/>
    </source>
</evidence>
<organism evidence="2 3">
    <name type="scientific">Hydra vulgaris</name>
    <name type="common">Hydra</name>
    <name type="synonym">Hydra attenuata</name>
    <dbReference type="NCBI Taxonomy" id="6087"/>
    <lineage>
        <taxon>Eukaryota</taxon>
        <taxon>Metazoa</taxon>
        <taxon>Cnidaria</taxon>
        <taxon>Hydrozoa</taxon>
        <taxon>Hydroidolina</taxon>
        <taxon>Anthoathecata</taxon>
        <taxon>Aplanulata</taxon>
        <taxon>Hydridae</taxon>
        <taxon>Hydra</taxon>
    </lineage>
</organism>
<evidence type="ECO:0000313" key="2">
    <source>
        <dbReference type="Proteomes" id="UP001652625"/>
    </source>
</evidence>
<keyword evidence="2" id="KW-1185">Reference proteome</keyword>
<keyword evidence="1" id="KW-0472">Membrane</keyword>
<evidence type="ECO:0000313" key="3">
    <source>
        <dbReference type="RefSeq" id="XP_065652174.1"/>
    </source>
</evidence>
<protein>
    <submittedName>
        <fullName evidence="3">Uncharacterized protein LOC100199358 isoform X4</fullName>
    </submittedName>
</protein>
<reference evidence="3" key="1">
    <citation type="submission" date="2025-08" db="UniProtKB">
        <authorList>
            <consortium name="RefSeq"/>
        </authorList>
    </citation>
    <scope>IDENTIFICATION</scope>
</reference>
<dbReference type="SUPFAM" id="SSF53474">
    <property type="entry name" value="alpha/beta-Hydrolases"/>
    <property type="match status" value="1"/>
</dbReference>
<keyword evidence="1" id="KW-1133">Transmembrane helix</keyword>
<dbReference type="Gene3D" id="3.40.50.1820">
    <property type="entry name" value="alpha/beta hydrolase"/>
    <property type="match status" value="1"/>
</dbReference>
<dbReference type="RefSeq" id="XP_065652174.1">
    <property type="nucleotide sequence ID" value="XM_065796102.1"/>
</dbReference>
<dbReference type="InterPro" id="IPR029058">
    <property type="entry name" value="AB_hydrolase_fold"/>
</dbReference>
<proteinExistence type="predicted"/>
<dbReference type="Proteomes" id="UP001652625">
    <property type="component" value="Chromosome 04"/>
</dbReference>
<sequence length="388" mass="44328">MAARKNVNIKNESKVVQDVNSIQNKMPNEHLIKKIKKKDKEKNNSWKYILSSSLKCIAFILVLPPFLNFAALIQEEKSFKPEGIMVDVRHGQKLYKSCYGQGTPTVILDAPIGYSSDIWNLIYPEIAKITKVCIYDRAGLGYSEKPKLGNETKNGGHPYTVERMVEDFHRLFDVEEKPLVLVGANLGASVAKFYTQVFSNSVAYGVFINPIFEELFLGEDNPWNKYWFHSLLPSLQLKHFSAALGLSRIGLQTGVLNHAMNYDTVNIDVIKRQKYLQCKPGHVSSIVEEHFYLNESLSQSRMLHKLRPFPRMVPVQLIWTSKYSDSISNDKNEIWLKSCDIYTKDETNPNVKSLKLKGSLEQVLLTKHQTVVQVIVKILSTYKNTKNI</sequence>
<gene>
    <name evidence="3" type="primary">LOC100199358</name>
</gene>
<name>A0ABM4BSP7_HYDVU</name>
<keyword evidence="1" id="KW-0812">Transmembrane</keyword>
<accession>A0ABM4BSP7</accession>
<feature type="transmembrane region" description="Helical" evidence="1">
    <location>
        <begin position="46"/>
        <end position="67"/>
    </location>
</feature>
<dbReference type="GeneID" id="100199358"/>